<dbReference type="SUPFAM" id="SSF56801">
    <property type="entry name" value="Acetyl-CoA synthetase-like"/>
    <property type="match status" value="1"/>
</dbReference>
<dbReference type="Proteomes" id="UP000468327">
    <property type="component" value="Unassembled WGS sequence"/>
</dbReference>
<comment type="similarity">
    <text evidence="1">Belongs to the ATP-dependent AMP-binding enzyme family.</text>
</comment>
<protein>
    <submittedName>
        <fullName evidence="6">Medium-chain fatty-acid--CoA ligase</fullName>
    </submittedName>
</protein>
<evidence type="ECO:0000313" key="7">
    <source>
        <dbReference type="Proteomes" id="UP000468327"/>
    </source>
</evidence>
<dbReference type="InterPro" id="IPR045851">
    <property type="entry name" value="AMP-bd_C_sf"/>
</dbReference>
<keyword evidence="7" id="KW-1185">Reference proteome</keyword>
<dbReference type="PANTHER" id="PTHR43201:SF5">
    <property type="entry name" value="MEDIUM-CHAIN ACYL-COA LIGASE ACSF2, MITOCHONDRIAL"/>
    <property type="match status" value="1"/>
</dbReference>
<organism evidence="6 7">
    <name type="scientific">Gordonibacter urolithinfaciens</name>
    <dbReference type="NCBI Taxonomy" id="1335613"/>
    <lineage>
        <taxon>Bacteria</taxon>
        <taxon>Bacillati</taxon>
        <taxon>Actinomycetota</taxon>
        <taxon>Coriobacteriia</taxon>
        <taxon>Eggerthellales</taxon>
        <taxon>Eggerthellaceae</taxon>
        <taxon>Gordonibacter</taxon>
    </lineage>
</organism>
<evidence type="ECO:0000256" key="1">
    <source>
        <dbReference type="ARBA" id="ARBA00006432"/>
    </source>
</evidence>
<evidence type="ECO:0000256" key="2">
    <source>
        <dbReference type="ARBA" id="ARBA00022598"/>
    </source>
</evidence>
<feature type="domain" description="AMP-dependent synthetase/ligase" evidence="4">
    <location>
        <begin position="31"/>
        <end position="399"/>
    </location>
</feature>
<dbReference type="EMBL" id="WPOC01000023">
    <property type="protein sequence ID" value="MVN16102.1"/>
    <property type="molecule type" value="Genomic_DNA"/>
</dbReference>
<feature type="compositionally biased region" description="Acidic residues" evidence="3">
    <location>
        <begin position="562"/>
        <end position="571"/>
    </location>
</feature>
<dbReference type="NCBIfam" id="NF004758">
    <property type="entry name" value="PRK06087.1"/>
    <property type="match status" value="1"/>
</dbReference>
<feature type="compositionally biased region" description="Low complexity" evidence="3">
    <location>
        <begin position="544"/>
        <end position="561"/>
    </location>
</feature>
<proteinExistence type="inferred from homology"/>
<dbReference type="InterPro" id="IPR042099">
    <property type="entry name" value="ANL_N_sf"/>
</dbReference>
<feature type="domain" description="AMP-binding enzyme C-terminal" evidence="5">
    <location>
        <begin position="450"/>
        <end position="526"/>
    </location>
</feature>
<evidence type="ECO:0000259" key="5">
    <source>
        <dbReference type="Pfam" id="PF13193"/>
    </source>
</evidence>
<comment type="caution">
    <text evidence="6">The sequence shown here is derived from an EMBL/GenBank/DDBJ whole genome shotgun (WGS) entry which is preliminary data.</text>
</comment>
<reference evidence="6 7" key="1">
    <citation type="submission" date="2019-11" db="EMBL/GenBank/DDBJ databases">
        <title>Whole genome shotgun sequencing (WGS) data from Adlercreutzia equolifaciens ResAG-91, Eggerthella lenta MRI-F36, MRI-F37, MRI-F40, ResAG-49, ResAG-88, ResAG-121, ResAG-145, and Gordonibacter sp. ResAG-5, ResAG-26, ResAG-43, ResAG-50, ResAG-59.</title>
        <authorList>
            <person name="Stoll D.A."/>
            <person name="Danylec N."/>
            <person name="Franz C.M.A.P."/>
            <person name="Huch M."/>
        </authorList>
    </citation>
    <scope>NUCLEOTIDE SEQUENCE [LARGE SCALE GENOMIC DNA]</scope>
    <source>
        <strain evidence="6 7">ResAG-59</strain>
    </source>
</reference>
<keyword evidence="2 6" id="KW-0436">Ligase</keyword>
<name>A0A6N8IK48_9ACTN</name>
<evidence type="ECO:0000313" key="6">
    <source>
        <dbReference type="EMBL" id="MVN16102.1"/>
    </source>
</evidence>
<dbReference type="GO" id="GO:0031956">
    <property type="term" value="F:medium-chain fatty acid-CoA ligase activity"/>
    <property type="evidence" value="ECO:0007669"/>
    <property type="project" value="TreeGrafter"/>
</dbReference>
<dbReference type="Gene3D" id="3.40.50.12780">
    <property type="entry name" value="N-terminal domain of ligase-like"/>
    <property type="match status" value="1"/>
</dbReference>
<evidence type="ECO:0000259" key="4">
    <source>
        <dbReference type="Pfam" id="PF00501"/>
    </source>
</evidence>
<gene>
    <name evidence="6" type="ORF">GO738_12260</name>
</gene>
<evidence type="ECO:0000256" key="3">
    <source>
        <dbReference type="SAM" id="MobiDB-lite"/>
    </source>
</evidence>
<dbReference type="InterPro" id="IPR000873">
    <property type="entry name" value="AMP-dep_synth/lig_dom"/>
</dbReference>
<dbReference type="InterPro" id="IPR025110">
    <property type="entry name" value="AMP-bd_C"/>
</dbReference>
<dbReference type="RefSeq" id="WP_087190891.1">
    <property type="nucleotide sequence ID" value="NZ_NFJN01000008.1"/>
</dbReference>
<accession>A0A6N8IK48</accession>
<sequence>MIEDLKIDEGRKRLYYEQGYWGSETLNDVWTRQARSCADREYVVDDRGHRYTYGYVDDAAARLASWLKDTGVEEGDVVSFQMPVWAEFCIVFVACLKAGAVMHPLSRAFNERDLLHVLNQVKSAAFICPAVSRNCRYDAQIAAVRDRVPSLKGVAVFDRDKPATAPFPLVERILEDYGPLEGRPALTTSDHVALILSTSGTTGAPKAVLLTHNNLIYSERAFTGELELTADDVMFMPAPLNHATGFNHGLISPLLLGGKAVLQEKFDASAAIDLMNAEGVTWSMGATPFIYDLLACIDATGKRPEKLRFYLCGGAPVPGAMVHRARERGIVLCEVYGSTESCPHVYVPPAYALGWNGRFSGRPFKGVEVRVVDEQGRDVEPGVQGEELSRGPHVFAGYLGNPEATELALSDDGWFASGDLCTQDARGRIRINGRKKEIIIRGGENISAAEVDEAVAGCPGIGDHATVGVPDARLGERICLFAVPADDARPDVAAVASYLQGRNVQKRLWPERVELVDAIPRTESGKVRRNQLFDELSLRLAGAAAEGEPGAAGAAPLPDATGADEPEGGAR</sequence>
<dbReference type="Gene3D" id="3.30.300.30">
    <property type="match status" value="1"/>
</dbReference>
<dbReference type="Pfam" id="PF13193">
    <property type="entry name" value="AMP-binding_C"/>
    <property type="match status" value="1"/>
</dbReference>
<dbReference type="GO" id="GO:0006631">
    <property type="term" value="P:fatty acid metabolic process"/>
    <property type="evidence" value="ECO:0007669"/>
    <property type="project" value="TreeGrafter"/>
</dbReference>
<feature type="region of interest" description="Disordered" evidence="3">
    <location>
        <begin position="544"/>
        <end position="571"/>
    </location>
</feature>
<dbReference type="Pfam" id="PF00501">
    <property type="entry name" value="AMP-binding"/>
    <property type="match status" value="1"/>
</dbReference>
<dbReference type="AlphaFoldDB" id="A0A6N8IK48"/>
<dbReference type="PANTHER" id="PTHR43201">
    <property type="entry name" value="ACYL-COA SYNTHETASE"/>
    <property type="match status" value="1"/>
</dbReference>